<dbReference type="GO" id="GO:0000439">
    <property type="term" value="C:transcription factor TFIIH core complex"/>
    <property type="evidence" value="ECO:0007669"/>
    <property type="project" value="InterPro"/>
</dbReference>
<evidence type="ECO:0000259" key="8">
    <source>
        <dbReference type="PROSITE" id="PS50858"/>
    </source>
</evidence>
<evidence type="ECO:0000313" key="9">
    <source>
        <dbReference type="EMBL" id="KAJ1643826.1"/>
    </source>
</evidence>
<dbReference type="GO" id="GO:0006351">
    <property type="term" value="P:DNA-templated transcription"/>
    <property type="evidence" value="ECO:0007669"/>
    <property type="project" value="InterPro"/>
</dbReference>
<proteinExistence type="inferred from homology"/>
<dbReference type="Gene3D" id="6.10.140.1200">
    <property type="match status" value="1"/>
</dbReference>
<dbReference type="Proteomes" id="UP001145021">
    <property type="component" value="Unassembled WGS sequence"/>
</dbReference>
<dbReference type="InterPro" id="IPR011993">
    <property type="entry name" value="PH-like_dom_sf"/>
</dbReference>
<dbReference type="Pfam" id="PF08567">
    <property type="entry name" value="PH_TFIIH"/>
    <property type="match status" value="1"/>
</dbReference>
<dbReference type="PROSITE" id="PS50858">
    <property type="entry name" value="BSD"/>
    <property type="match status" value="2"/>
</dbReference>
<protein>
    <submittedName>
        <fullName evidence="9">RNA polymerase II transcription factor B subunit 1</fullName>
    </submittedName>
</protein>
<accession>A0A9W7XJN9</accession>
<comment type="caution">
    <text evidence="9">The sequence shown here is derived from an EMBL/GenBank/DDBJ whole genome shotgun (WGS) entry which is preliminary data.</text>
</comment>
<dbReference type="SUPFAM" id="SSF140383">
    <property type="entry name" value="BSD domain-like"/>
    <property type="match status" value="2"/>
</dbReference>
<name>A0A9W7XJN9_9FUNG</name>
<dbReference type="CDD" id="cd13229">
    <property type="entry name" value="PH_TFIIH"/>
    <property type="match status" value="1"/>
</dbReference>
<dbReference type="SUPFAM" id="SSF50729">
    <property type="entry name" value="PH domain-like"/>
    <property type="match status" value="1"/>
</dbReference>
<dbReference type="InterPro" id="IPR027079">
    <property type="entry name" value="Tfb1/GTF2H1"/>
</dbReference>
<evidence type="ECO:0000256" key="4">
    <source>
        <dbReference type="ARBA" id="ARBA00023015"/>
    </source>
</evidence>
<comment type="similarity">
    <text evidence="2">Belongs to the TFB1 family.</text>
</comment>
<evidence type="ECO:0000256" key="7">
    <source>
        <dbReference type="SAM" id="MobiDB-lite"/>
    </source>
</evidence>
<sequence>MLLIPGEVVRHSSETLFNKEEGTLFITNKRLAWCKADSDTPACEVLHENFCNQQVSRAEAKKVMLRINAQSPGSAQDSQPNAQYTFNWKGSDKEASVADRDKYVAELGMITTRKAQSQYGAGGAGPNANSAQKGDGTASTAAGGVGVSLGQGGTEYGKVRIGAVPASAEEIKLRQEVLSKNEDLAKLHKTLVLAGLITEDEFWSTRKNILETQAIQTQLRKGESSTWLDLAPVTQASGDFKYTITPNVARRIFREFPQVKRAYVENVPHRVPEKEFWKRFVASQFFNRGRSADSARGSRDAIFEKCTLEEDAMFSNTSRYNLEYLTGLLDLTRTQEDSVETGNGPDITMRPPPVDKLTLIRRFNHHSELVLQSVLNSKRKTASLDFNDVDKTLRNATRLDDLETTEPEKKVKLDIQDRSRYFTSLSKTGNKPQNEAGAQKTTLGHTDVESARAALQISFNISSSLEGYGDTLKTMSDLSRSAQLIGLQKRPNRILELCIPDELSQAVAECHGAGTEMLRHLWALLRLPLTPERQQRAEKIAAAFDTVQQRIRDTIARSNTVESKNPNLGKTVEKMLQPITDSLNNGKQAFETRIKVKA</sequence>
<keyword evidence="6" id="KW-0539">Nucleus</keyword>
<evidence type="ECO:0000313" key="10">
    <source>
        <dbReference type="Proteomes" id="UP001145021"/>
    </source>
</evidence>
<evidence type="ECO:0000256" key="5">
    <source>
        <dbReference type="ARBA" id="ARBA00023163"/>
    </source>
</evidence>
<feature type="domain" description="BSD" evidence="8">
    <location>
        <begin position="236"/>
        <end position="288"/>
    </location>
</feature>
<dbReference type="Gene3D" id="2.30.29.30">
    <property type="entry name" value="Pleckstrin-homology domain (PH domain)/Phosphotyrosine-binding domain (PTB)"/>
    <property type="match status" value="1"/>
</dbReference>
<dbReference type="PANTHER" id="PTHR12856">
    <property type="entry name" value="TRANSCRIPTION INITIATION FACTOR IIH-RELATED"/>
    <property type="match status" value="1"/>
</dbReference>
<evidence type="ECO:0000256" key="6">
    <source>
        <dbReference type="ARBA" id="ARBA00023242"/>
    </source>
</evidence>
<dbReference type="InterPro" id="IPR013876">
    <property type="entry name" value="TFIIH_BTF_p62_N"/>
</dbReference>
<feature type="compositionally biased region" description="Low complexity" evidence="7">
    <location>
        <begin position="126"/>
        <end position="140"/>
    </location>
</feature>
<dbReference type="InterPro" id="IPR035925">
    <property type="entry name" value="BSD_dom_sf"/>
</dbReference>
<comment type="subcellular location">
    <subcellularLocation>
        <location evidence="1">Nucleus</location>
    </subcellularLocation>
</comment>
<feature type="domain" description="BSD" evidence="8">
    <location>
        <begin position="169"/>
        <end position="214"/>
    </location>
</feature>
<dbReference type="EMBL" id="JANBOH010000217">
    <property type="protein sequence ID" value="KAJ1643826.1"/>
    <property type="molecule type" value="Genomic_DNA"/>
</dbReference>
<dbReference type="AlphaFoldDB" id="A0A9W7XJN9"/>
<keyword evidence="10" id="KW-1185">Reference proteome</keyword>
<keyword evidence="5" id="KW-0804">Transcription</keyword>
<dbReference type="GO" id="GO:0006289">
    <property type="term" value="P:nucleotide-excision repair"/>
    <property type="evidence" value="ECO:0007669"/>
    <property type="project" value="InterPro"/>
</dbReference>
<reference evidence="9" key="1">
    <citation type="submission" date="2022-07" db="EMBL/GenBank/DDBJ databases">
        <title>Phylogenomic reconstructions and comparative analyses of Kickxellomycotina fungi.</title>
        <authorList>
            <person name="Reynolds N.K."/>
            <person name="Stajich J.E."/>
            <person name="Barry K."/>
            <person name="Grigoriev I.V."/>
            <person name="Crous P."/>
            <person name="Smith M.E."/>
        </authorList>
    </citation>
    <scope>NUCLEOTIDE SEQUENCE</scope>
    <source>
        <strain evidence="9">NBRC 105413</strain>
    </source>
</reference>
<feature type="region of interest" description="Disordered" evidence="7">
    <location>
        <begin position="116"/>
        <end position="140"/>
    </location>
</feature>
<evidence type="ECO:0000256" key="3">
    <source>
        <dbReference type="ARBA" id="ARBA00022737"/>
    </source>
</evidence>
<evidence type="ECO:0000256" key="1">
    <source>
        <dbReference type="ARBA" id="ARBA00004123"/>
    </source>
</evidence>
<organism evidence="9 10">
    <name type="scientific">Coemansia asiatica</name>
    <dbReference type="NCBI Taxonomy" id="1052880"/>
    <lineage>
        <taxon>Eukaryota</taxon>
        <taxon>Fungi</taxon>
        <taxon>Fungi incertae sedis</taxon>
        <taxon>Zoopagomycota</taxon>
        <taxon>Kickxellomycotina</taxon>
        <taxon>Kickxellomycetes</taxon>
        <taxon>Kickxellales</taxon>
        <taxon>Kickxellaceae</taxon>
        <taxon>Coemansia</taxon>
    </lineage>
</organism>
<gene>
    <name evidence="9" type="primary">TFB1</name>
    <name evidence="9" type="ORF">LPJ64_004450</name>
</gene>
<keyword evidence="3" id="KW-0677">Repeat</keyword>
<dbReference type="SMART" id="SM00751">
    <property type="entry name" value="BSD"/>
    <property type="match status" value="2"/>
</dbReference>
<evidence type="ECO:0000256" key="2">
    <source>
        <dbReference type="ARBA" id="ARBA00009448"/>
    </source>
</evidence>
<dbReference type="InterPro" id="IPR005607">
    <property type="entry name" value="BSD_dom"/>
</dbReference>
<dbReference type="Pfam" id="PF03909">
    <property type="entry name" value="BSD"/>
    <property type="match status" value="1"/>
</dbReference>
<keyword evidence="4" id="KW-0805">Transcription regulation</keyword>